<dbReference type="AlphaFoldDB" id="A0A3P6SEG3"/>
<dbReference type="Proteomes" id="UP000277928">
    <property type="component" value="Unassembled WGS sequence"/>
</dbReference>
<keyword evidence="5" id="KW-1185">Reference proteome</keyword>
<feature type="compositionally biased region" description="Basic and acidic residues" evidence="2">
    <location>
        <begin position="666"/>
        <end position="698"/>
    </location>
</feature>
<feature type="region of interest" description="Disordered" evidence="2">
    <location>
        <begin position="74"/>
        <end position="133"/>
    </location>
</feature>
<keyword evidence="1" id="KW-0175">Coiled coil</keyword>
<evidence type="ECO:0000256" key="3">
    <source>
        <dbReference type="SAM" id="Phobius"/>
    </source>
</evidence>
<sequence>MERITTKQLSMIPNHTTVAPPLRLFNLPLFTLPPAPYIDTYGINTIPELPPQHESIYEGMFAPDGSLIKNTARKAANGKNPIRDGDRLGANDESLRHSRVTGIRAADGPIIDDEFNNDSGNSVDDDDDENDDNIHPDYKYISNYGKNMIMANLLDKQAPHSKSNAKKLSAEAINSDKITTLPKPKNFTPDNAATIVSTTETVKSNVKSSTLTRLQVLVSNENDELAEKNFSFVTSAEGEKLHRIFPRSEQSSIEVTPTRAPKRTSDNATITELPMWRDFKNESLDRTTIQPNLHFVVRDRGIECNENNLNAHIQPAAQSTLITTPTSQFYNWNDQLQRQYHEHSSQYQLQQPLLQHQPEQYHQLQRYQPQQQPLQYQQQFHQYRFLQPPPTRDPEDEAYLREIEEYDHFWQNARSAAHYRSQEQLQQQQQQQQWQLQHLQQQQQLLQQQQLQQQHYSQKQRQEALERQYLDIFCKLDGRIVRFLLSLVVKMSLAENFNAEAIALMILTYITLITIILRIAFALCQFAVKNEIDQDRKMRERSLTLEKVIIRNVNENKQNSKFKYYEKPTKSDNSSSYEKQQTVLLNSSTEDKKIHPVAKNVHLSTTQSYQKQTSDDESFWLHSFEESELSKENSNVPQTSAYGMRKVGKKKYIDDTNIGSPGSKALEQKSSEHIEVEEGKCGVRDDNADEHADHNSTK</sequence>
<dbReference type="STRING" id="42156.A0A3P6SEG3"/>
<evidence type="ECO:0000313" key="5">
    <source>
        <dbReference type="Proteomes" id="UP000277928"/>
    </source>
</evidence>
<keyword evidence="3" id="KW-1133">Transmembrane helix</keyword>
<proteinExistence type="predicted"/>
<feature type="coiled-coil region" evidence="1">
    <location>
        <begin position="422"/>
        <end position="459"/>
    </location>
</feature>
<protein>
    <submittedName>
        <fullName evidence="4">Uncharacterized protein</fullName>
    </submittedName>
</protein>
<name>A0A3P6SEG3_LITSI</name>
<feature type="compositionally biased region" description="Basic and acidic residues" evidence="2">
    <location>
        <begin position="81"/>
        <end position="96"/>
    </location>
</feature>
<dbReference type="EMBL" id="UYRX01000004">
    <property type="protein sequence ID" value="VDK67813.1"/>
    <property type="molecule type" value="Genomic_DNA"/>
</dbReference>
<keyword evidence="3" id="KW-0472">Membrane</keyword>
<evidence type="ECO:0000256" key="1">
    <source>
        <dbReference type="SAM" id="Coils"/>
    </source>
</evidence>
<reference evidence="4 5" key="1">
    <citation type="submission" date="2018-08" db="EMBL/GenBank/DDBJ databases">
        <authorList>
            <person name="Laetsch R D."/>
            <person name="Stevens L."/>
            <person name="Kumar S."/>
            <person name="Blaxter L. M."/>
        </authorList>
    </citation>
    <scope>NUCLEOTIDE SEQUENCE [LARGE SCALE GENOMIC DNA]</scope>
</reference>
<organism evidence="4 5">
    <name type="scientific">Litomosoides sigmodontis</name>
    <name type="common">Filarial nematode worm</name>
    <dbReference type="NCBI Taxonomy" id="42156"/>
    <lineage>
        <taxon>Eukaryota</taxon>
        <taxon>Metazoa</taxon>
        <taxon>Ecdysozoa</taxon>
        <taxon>Nematoda</taxon>
        <taxon>Chromadorea</taxon>
        <taxon>Rhabditida</taxon>
        <taxon>Spirurina</taxon>
        <taxon>Spiruromorpha</taxon>
        <taxon>Filarioidea</taxon>
        <taxon>Onchocercidae</taxon>
        <taxon>Litomosoides</taxon>
    </lineage>
</organism>
<feature type="region of interest" description="Disordered" evidence="2">
    <location>
        <begin position="653"/>
        <end position="698"/>
    </location>
</feature>
<dbReference type="OrthoDB" id="5874170at2759"/>
<accession>A0A3P6SEG3</accession>
<gene>
    <name evidence="4" type="ORF">NLS_LOCUS197</name>
</gene>
<evidence type="ECO:0000313" key="4">
    <source>
        <dbReference type="EMBL" id="VDK67813.1"/>
    </source>
</evidence>
<evidence type="ECO:0000256" key="2">
    <source>
        <dbReference type="SAM" id="MobiDB-lite"/>
    </source>
</evidence>
<feature type="transmembrane region" description="Helical" evidence="3">
    <location>
        <begin position="501"/>
        <end position="528"/>
    </location>
</feature>
<keyword evidence="3" id="KW-0812">Transmembrane</keyword>